<proteinExistence type="predicted"/>
<dbReference type="EMBL" id="DAAMHR010000017">
    <property type="protein sequence ID" value="HAC6705103.1"/>
    <property type="molecule type" value="Genomic_DNA"/>
</dbReference>
<reference evidence="1" key="2">
    <citation type="submission" date="2018-07" db="EMBL/GenBank/DDBJ databases">
        <authorList>
            <consortium name="NCBI Pathogen Detection Project"/>
        </authorList>
    </citation>
    <scope>NUCLEOTIDE SEQUENCE</scope>
    <source>
        <strain evidence="1">M274</strain>
        <strain evidence="2">M275</strain>
    </source>
</reference>
<comment type="caution">
    <text evidence="1">The sequence shown here is derived from an EMBL/GenBank/DDBJ whole genome shotgun (WGS) entry which is preliminary data.</text>
</comment>
<protein>
    <submittedName>
        <fullName evidence="1">Uncharacterized protein</fullName>
    </submittedName>
</protein>
<name>A0A702FUE4_SALPO</name>
<gene>
    <name evidence="1" type="ORF">G0D15_20065</name>
    <name evidence="2" type="ORF">G4Q26_002401</name>
</gene>
<organism evidence="1">
    <name type="scientific">Salmonella potsdam</name>
    <dbReference type="NCBI Taxonomy" id="597"/>
    <lineage>
        <taxon>Bacteria</taxon>
        <taxon>Pseudomonadati</taxon>
        <taxon>Pseudomonadota</taxon>
        <taxon>Gammaproteobacteria</taxon>
        <taxon>Enterobacterales</taxon>
        <taxon>Enterobacteriaceae</taxon>
        <taxon>Salmonella</taxon>
    </lineage>
</organism>
<dbReference type="EMBL" id="DAATCP010000006">
    <property type="protein sequence ID" value="HAE8042275.1"/>
    <property type="molecule type" value="Genomic_DNA"/>
</dbReference>
<evidence type="ECO:0000313" key="2">
    <source>
        <dbReference type="EMBL" id="HAE8042275.1"/>
    </source>
</evidence>
<evidence type="ECO:0000313" key="1">
    <source>
        <dbReference type="EMBL" id="HAC6705103.1"/>
    </source>
</evidence>
<sequence length="72" mass="8147">MARPKAPPKPYSQKEKDYITRVAGKVPLPVIASAINRPESGVQQWANAHGIKLRVPHSIMMKHWREYANTKA</sequence>
<dbReference type="AlphaFoldDB" id="A0A702FUE4"/>
<reference evidence="1" key="1">
    <citation type="journal article" date="2018" name="Genome Biol.">
        <title>SKESA: strategic k-mer extension for scrupulous assemblies.</title>
        <authorList>
            <person name="Souvorov A."/>
            <person name="Agarwala R."/>
            <person name="Lipman D.J."/>
        </authorList>
    </citation>
    <scope>NUCLEOTIDE SEQUENCE</scope>
    <source>
        <strain evidence="1">M274</strain>
        <strain evidence="2">M275</strain>
    </source>
</reference>
<accession>A0A702FUE4</accession>